<proteinExistence type="predicted"/>
<dbReference type="InterPro" id="IPR051533">
    <property type="entry name" value="WaaL-like"/>
</dbReference>
<feature type="transmembrane region" description="Helical" evidence="5">
    <location>
        <begin position="199"/>
        <end position="217"/>
    </location>
</feature>
<evidence type="ECO:0000259" key="7">
    <source>
        <dbReference type="Pfam" id="PF19358"/>
    </source>
</evidence>
<accession>A0A547PB05</accession>
<evidence type="ECO:0000313" key="8">
    <source>
        <dbReference type="EMBL" id="TRD11214.1"/>
    </source>
</evidence>
<feature type="transmembrane region" description="Helical" evidence="5">
    <location>
        <begin position="76"/>
        <end position="93"/>
    </location>
</feature>
<evidence type="ECO:0000256" key="2">
    <source>
        <dbReference type="ARBA" id="ARBA00022692"/>
    </source>
</evidence>
<dbReference type="InterPro" id="IPR017528">
    <property type="entry name" value="CHP03097O-antigen_lig-rel"/>
</dbReference>
<feature type="transmembrane region" description="Helical" evidence="5">
    <location>
        <begin position="166"/>
        <end position="187"/>
    </location>
</feature>
<comment type="subcellular location">
    <subcellularLocation>
        <location evidence="1">Membrane</location>
        <topology evidence="1">Multi-pass membrane protein</topology>
    </subcellularLocation>
</comment>
<reference evidence="8 9" key="1">
    <citation type="submission" date="2019-06" db="EMBL/GenBank/DDBJ databases">
        <title>Erythrobacter insulae sp. nov., isolated from a tidal flat.</title>
        <authorList>
            <person name="Yoon J.-H."/>
        </authorList>
    </citation>
    <scope>NUCLEOTIDE SEQUENCE [LARGE SCALE GENOMIC DNA]</scope>
    <source>
        <strain evidence="8 9">JBTF-M21</strain>
    </source>
</reference>
<dbReference type="EMBL" id="VHJK01000001">
    <property type="protein sequence ID" value="TRD11214.1"/>
    <property type="molecule type" value="Genomic_DNA"/>
</dbReference>
<feature type="transmembrane region" description="Helical" evidence="5">
    <location>
        <begin position="128"/>
        <end position="146"/>
    </location>
</feature>
<feature type="transmembrane region" description="Helical" evidence="5">
    <location>
        <begin position="410"/>
        <end position="429"/>
    </location>
</feature>
<protein>
    <submittedName>
        <fullName evidence="8">Putative O-glycosylation ligase, exosortase A system-associated</fullName>
    </submittedName>
</protein>
<dbReference type="Pfam" id="PF04932">
    <property type="entry name" value="Wzy_C"/>
    <property type="match status" value="1"/>
</dbReference>
<keyword evidence="4 5" id="KW-0472">Membrane</keyword>
<keyword evidence="3 5" id="KW-1133">Transmembrane helix</keyword>
<gene>
    <name evidence="8" type="ORF">FGU71_04670</name>
</gene>
<organism evidence="8 9">
    <name type="scientific">Erythrobacter insulae</name>
    <dbReference type="NCBI Taxonomy" id="2584124"/>
    <lineage>
        <taxon>Bacteria</taxon>
        <taxon>Pseudomonadati</taxon>
        <taxon>Pseudomonadota</taxon>
        <taxon>Alphaproteobacteria</taxon>
        <taxon>Sphingomonadales</taxon>
        <taxon>Erythrobacteraceae</taxon>
        <taxon>Erythrobacter/Porphyrobacter group</taxon>
        <taxon>Erythrobacter</taxon>
    </lineage>
</organism>
<evidence type="ECO:0000259" key="6">
    <source>
        <dbReference type="Pfam" id="PF04932"/>
    </source>
</evidence>
<feature type="transmembrane region" description="Helical" evidence="5">
    <location>
        <begin position="223"/>
        <end position="239"/>
    </location>
</feature>
<dbReference type="GO" id="GO:0016874">
    <property type="term" value="F:ligase activity"/>
    <property type="evidence" value="ECO:0007669"/>
    <property type="project" value="UniProtKB-KW"/>
</dbReference>
<dbReference type="Pfam" id="PF19358">
    <property type="entry name" value="DUF5935"/>
    <property type="match status" value="1"/>
</dbReference>
<evidence type="ECO:0000313" key="9">
    <source>
        <dbReference type="Proteomes" id="UP000316343"/>
    </source>
</evidence>
<dbReference type="InterPro" id="IPR045979">
    <property type="entry name" value="DUF5935"/>
</dbReference>
<keyword evidence="9" id="KW-1185">Reference proteome</keyword>
<feature type="transmembrane region" description="Helical" evidence="5">
    <location>
        <begin position="244"/>
        <end position="260"/>
    </location>
</feature>
<dbReference type="PANTHER" id="PTHR37422:SF13">
    <property type="entry name" value="LIPOPOLYSACCHARIDE BIOSYNTHESIS PROTEIN PA4999-RELATED"/>
    <property type="match status" value="1"/>
</dbReference>
<name>A0A547PB05_9SPHN</name>
<dbReference type="NCBIfam" id="TIGR03097">
    <property type="entry name" value="PEP_O_lig_1"/>
    <property type="match status" value="1"/>
</dbReference>
<dbReference type="OrthoDB" id="9772644at2"/>
<feature type="domain" description="O-antigen ligase-related" evidence="6">
    <location>
        <begin position="208"/>
        <end position="359"/>
    </location>
</feature>
<dbReference type="Proteomes" id="UP000316343">
    <property type="component" value="Unassembled WGS sequence"/>
</dbReference>
<feature type="transmembrane region" description="Helical" evidence="5">
    <location>
        <begin position="105"/>
        <end position="121"/>
    </location>
</feature>
<sequence>MLDLVFLSFIFYVLLLGLRRPFLWVLLYVYIDIIAPQRIGYSIITDIQISLVAFGAAFGGWLLLDNKDGLRFTLRQGLILALLLYCWWTTGNADYPDSAVTKWDWVWKALLFALFLPFTVTNRARIEGLALVVVLSIATIVIGTGMKTVLGGGGYENLKFFVNDNSGIYESSTLATVAIALVPLIAWFTRYGTIFRPHWIVTGFAGALIFACLMVPIGTEARTGLVCIAVLAVLMLRYVKHRILFMAAGAALGLVALPFLPQSYYDRMSTIAQPGGDESASTRMAVWRWTIDYASRNPTGGGFDAYRGNKFTYEMPVTEEAGSTKTIEYREVTDEGRAYHSAIFELLGEQGYPGLTIWLLLQGLGIWQMEQVRRRWKGKDSEDEAWIAPMASCLQMASMIYIVGALFQGIAYQPVMLMIIGVQIGLFNYTKRIESSRLQLARSTRRLASENERSGTIDVDVNGGRAGDAVTA</sequence>
<dbReference type="RefSeq" id="WP_142787479.1">
    <property type="nucleotide sequence ID" value="NZ_VHJK01000001.1"/>
</dbReference>
<feature type="transmembrane region" description="Helical" evidence="5">
    <location>
        <begin position="43"/>
        <end position="64"/>
    </location>
</feature>
<comment type="caution">
    <text evidence="8">The sequence shown here is derived from an EMBL/GenBank/DDBJ whole genome shotgun (WGS) entry which is preliminary data.</text>
</comment>
<evidence type="ECO:0000256" key="5">
    <source>
        <dbReference type="SAM" id="Phobius"/>
    </source>
</evidence>
<evidence type="ECO:0000256" key="1">
    <source>
        <dbReference type="ARBA" id="ARBA00004141"/>
    </source>
</evidence>
<dbReference type="InterPro" id="IPR007016">
    <property type="entry name" value="O-antigen_ligase-rel_domated"/>
</dbReference>
<dbReference type="GO" id="GO:0016020">
    <property type="term" value="C:membrane"/>
    <property type="evidence" value="ECO:0007669"/>
    <property type="project" value="UniProtKB-SubCell"/>
</dbReference>
<evidence type="ECO:0000256" key="3">
    <source>
        <dbReference type="ARBA" id="ARBA00022989"/>
    </source>
</evidence>
<keyword evidence="8" id="KW-0436">Ligase</keyword>
<dbReference type="PANTHER" id="PTHR37422">
    <property type="entry name" value="TEICHURONIC ACID BIOSYNTHESIS PROTEIN TUAE"/>
    <property type="match status" value="1"/>
</dbReference>
<keyword evidence="2 5" id="KW-0812">Transmembrane</keyword>
<evidence type="ECO:0000256" key="4">
    <source>
        <dbReference type="ARBA" id="ARBA00023136"/>
    </source>
</evidence>
<dbReference type="AlphaFoldDB" id="A0A547PB05"/>
<feature type="domain" description="DUF5935" evidence="7">
    <location>
        <begin position="1"/>
        <end position="193"/>
    </location>
</feature>